<name>A0A1W1UN06_9PAST</name>
<evidence type="ECO:0000259" key="1">
    <source>
        <dbReference type="PROSITE" id="PS51702"/>
    </source>
</evidence>
<dbReference type="Gene3D" id="1.10.10.10">
    <property type="entry name" value="Winged helix-like DNA-binding domain superfamily/Winged helix DNA-binding domain"/>
    <property type="match status" value="1"/>
</dbReference>
<dbReference type="PROSITE" id="PS51702">
    <property type="entry name" value="HTH_MU"/>
    <property type="match status" value="1"/>
</dbReference>
<dbReference type="STRING" id="1122938.SAMN05660772_02116"/>
<keyword evidence="3" id="KW-1185">Reference proteome</keyword>
<dbReference type="SUPFAM" id="SSF51306">
    <property type="entry name" value="LexA/Signal peptidase"/>
    <property type="match status" value="1"/>
</dbReference>
<protein>
    <submittedName>
        <fullName evidence="2">Predicted transcriptional regulator</fullName>
    </submittedName>
</protein>
<dbReference type="AlphaFoldDB" id="A0A1W1UN06"/>
<sequence length="220" mass="25422">MPINKEWFLAKDLAGIAGLPQLATNVTRKAKIENWKKRKSSKGIQGGAFEYHYSSLPFKTQIFLGFSIADDTATQDRNFTYIECISPEQQTSAKNYAFRTDWIEKNRLTIVVQNDRLKMFKMPDDGMEKTIYNGDIVLLSIFQYQSVYGLKCIEGLKDGLYLVNINSQQTIRRLQFDVQGGIFINCDNLLYNSLYLAPEKITTELIQGKVEWYAHTMKWE</sequence>
<dbReference type="InterPro" id="IPR009061">
    <property type="entry name" value="DNA-bd_dom_put_sf"/>
</dbReference>
<dbReference type="Gene3D" id="2.10.109.10">
    <property type="entry name" value="Umud Fragment, subunit A"/>
    <property type="match status" value="1"/>
</dbReference>
<dbReference type="InterPro" id="IPR003314">
    <property type="entry name" value="Mu-type_HTH"/>
</dbReference>
<dbReference type="RefSeq" id="WP_084256590.1">
    <property type="nucleotide sequence ID" value="NZ_FWWV01000009.1"/>
</dbReference>
<dbReference type="GO" id="GO:0003677">
    <property type="term" value="F:DNA binding"/>
    <property type="evidence" value="ECO:0007669"/>
    <property type="project" value="InterPro"/>
</dbReference>
<dbReference type="EMBL" id="FWWV01000009">
    <property type="protein sequence ID" value="SMB82467.1"/>
    <property type="molecule type" value="Genomic_DNA"/>
</dbReference>
<gene>
    <name evidence="2" type="ORF">SAMN05660772_02116</name>
</gene>
<proteinExistence type="predicted"/>
<dbReference type="InterPro" id="IPR036388">
    <property type="entry name" value="WH-like_DNA-bd_sf"/>
</dbReference>
<reference evidence="3" key="1">
    <citation type="submission" date="2017-04" db="EMBL/GenBank/DDBJ databases">
        <authorList>
            <person name="Varghese N."/>
            <person name="Submissions S."/>
        </authorList>
    </citation>
    <scope>NUCLEOTIDE SEQUENCE [LARGE SCALE GENOMIC DNA]</scope>
    <source>
        <strain evidence="3">DSM 23072</strain>
    </source>
</reference>
<dbReference type="SUPFAM" id="SSF46955">
    <property type="entry name" value="Putative DNA-binding domain"/>
    <property type="match status" value="1"/>
</dbReference>
<dbReference type="Proteomes" id="UP000192408">
    <property type="component" value="Unassembled WGS sequence"/>
</dbReference>
<dbReference type="InterPro" id="IPR036286">
    <property type="entry name" value="LexA/Signal_pep-like_sf"/>
</dbReference>
<accession>A0A1W1UN06</accession>
<organism evidence="2 3">
    <name type="scientific">Pasteurella testudinis DSM 23072</name>
    <dbReference type="NCBI Taxonomy" id="1122938"/>
    <lineage>
        <taxon>Bacteria</taxon>
        <taxon>Pseudomonadati</taxon>
        <taxon>Pseudomonadota</taxon>
        <taxon>Gammaproteobacteria</taxon>
        <taxon>Pasteurellales</taxon>
        <taxon>Pasteurellaceae</taxon>
        <taxon>Pasteurella</taxon>
    </lineage>
</organism>
<dbReference type="CDD" id="cd06529">
    <property type="entry name" value="S24_LexA-like"/>
    <property type="match status" value="1"/>
</dbReference>
<feature type="domain" description="HTH Mu-type" evidence="1">
    <location>
        <begin position="4"/>
        <end position="72"/>
    </location>
</feature>
<dbReference type="Pfam" id="PF02316">
    <property type="entry name" value="HTH_Tnp_Mu_1"/>
    <property type="match status" value="1"/>
</dbReference>
<evidence type="ECO:0000313" key="2">
    <source>
        <dbReference type="EMBL" id="SMB82467.1"/>
    </source>
</evidence>
<evidence type="ECO:0000313" key="3">
    <source>
        <dbReference type="Proteomes" id="UP000192408"/>
    </source>
</evidence>
<dbReference type="InterPro" id="IPR039418">
    <property type="entry name" value="LexA-like"/>
</dbReference>